<name>A0ABR1AXJ4_POLSC</name>
<evidence type="ECO:0000313" key="2">
    <source>
        <dbReference type="EMBL" id="KAK6630925.1"/>
    </source>
</evidence>
<organism evidence="2 3">
    <name type="scientific">Polyplax serrata</name>
    <name type="common">Common mouse louse</name>
    <dbReference type="NCBI Taxonomy" id="468196"/>
    <lineage>
        <taxon>Eukaryota</taxon>
        <taxon>Metazoa</taxon>
        <taxon>Ecdysozoa</taxon>
        <taxon>Arthropoda</taxon>
        <taxon>Hexapoda</taxon>
        <taxon>Insecta</taxon>
        <taxon>Pterygota</taxon>
        <taxon>Neoptera</taxon>
        <taxon>Paraneoptera</taxon>
        <taxon>Psocodea</taxon>
        <taxon>Troctomorpha</taxon>
        <taxon>Phthiraptera</taxon>
        <taxon>Anoplura</taxon>
        <taxon>Polyplacidae</taxon>
        <taxon>Polyplax</taxon>
    </lineage>
</organism>
<evidence type="ECO:0000256" key="1">
    <source>
        <dbReference type="SAM" id="MobiDB-lite"/>
    </source>
</evidence>
<feature type="region of interest" description="Disordered" evidence="1">
    <location>
        <begin position="23"/>
        <end position="69"/>
    </location>
</feature>
<reference evidence="2 3" key="1">
    <citation type="submission" date="2023-09" db="EMBL/GenBank/DDBJ databases">
        <title>Genomes of two closely related lineages of the louse Polyplax serrata with different host specificities.</title>
        <authorList>
            <person name="Martinu J."/>
            <person name="Tarabai H."/>
            <person name="Stefka J."/>
            <person name="Hypsa V."/>
        </authorList>
    </citation>
    <scope>NUCLEOTIDE SEQUENCE [LARGE SCALE GENOMIC DNA]</scope>
    <source>
        <strain evidence="2">98ZLc_SE</strain>
    </source>
</reference>
<sequence length="69" mass="7024">MTPMGPQAPYLNLTGRGETFLVDGKGSIENASGGGRTGSSIPVPEPDSIGQKVTGPREGVRGVGDNQIN</sequence>
<comment type="caution">
    <text evidence="2">The sequence shown here is derived from an EMBL/GenBank/DDBJ whole genome shotgun (WGS) entry which is preliminary data.</text>
</comment>
<dbReference type="EMBL" id="JAWJWF010000007">
    <property type="protein sequence ID" value="KAK6630925.1"/>
    <property type="molecule type" value="Genomic_DNA"/>
</dbReference>
<gene>
    <name evidence="2" type="ORF">RUM44_003097</name>
</gene>
<accession>A0ABR1AXJ4</accession>
<keyword evidence="3" id="KW-1185">Reference proteome</keyword>
<proteinExistence type="predicted"/>
<dbReference type="Proteomes" id="UP001359485">
    <property type="component" value="Unassembled WGS sequence"/>
</dbReference>
<protein>
    <submittedName>
        <fullName evidence="2">Uncharacterized protein</fullName>
    </submittedName>
</protein>
<evidence type="ECO:0000313" key="3">
    <source>
        <dbReference type="Proteomes" id="UP001359485"/>
    </source>
</evidence>